<keyword evidence="1" id="KW-0732">Signal</keyword>
<proteinExistence type="predicted"/>
<evidence type="ECO:0000256" key="1">
    <source>
        <dbReference type="SAM" id="SignalP"/>
    </source>
</evidence>
<dbReference type="InParanoid" id="A0A165C1M3"/>
<dbReference type="Proteomes" id="UP000077266">
    <property type="component" value="Unassembled WGS sequence"/>
</dbReference>
<protein>
    <recommendedName>
        <fullName evidence="4">Secreted protein</fullName>
    </recommendedName>
</protein>
<dbReference type="AlphaFoldDB" id="A0A165C1M3"/>
<dbReference type="EMBL" id="KV426377">
    <property type="protein sequence ID" value="KZV81651.1"/>
    <property type="molecule type" value="Genomic_DNA"/>
</dbReference>
<evidence type="ECO:0000313" key="2">
    <source>
        <dbReference type="EMBL" id="KZV81651.1"/>
    </source>
</evidence>
<accession>A0A165C1M3</accession>
<gene>
    <name evidence="2" type="ORF">EXIGLDRAFT_370560</name>
</gene>
<sequence length="191" mass="21097">MPLVVLCLTSALALFANHVRRPVQAASISQMLGCCRVFERHFFPAVDDIWRLRTAGDLCRGTASNGLLSTSCVQIFALAPWGSQTHWHDSAASNLFPLGACDDQPHFPRSRLLGVPSSSIVFHRLSHQLAIIMVFSQKSLTRCLEHLLSSKANFCTFRLASSNENLHTDSGPPPFGPPLASQQVHYHEFTM</sequence>
<reference evidence="2 3" key="1">
    <citation type="journal article" date="2016" name="Mol. Biol. Evol.">
        <title>Comparative Genomics of Early-Diverging Mushroom-Forming Fungi Provides Insights into the Origins of Lignocellulose Decay Capabilities.</title>
        <authorList>
            <person name="Nagy L.G."/>
            <person name="Riley R."/>
            <person name="Tritt A."/>
            <person name="Adam C."/>
            <person name="Daum C."/>
            <person name="Floudas D."/>
            <person name="Sun H."/>
            <person name="Yadav J.S."/>
            <person name="Pangilinan J."/>
            <person name="Larsson K.H."/>
            <person name="Matsuura K."/>
            <person name="Barry K."/>
            <person name="Labutti K."/>
            <person name="Kuo R."/>
            <person name="Ohm R.A."/>
            <person name="Bhattacharya S.S."/>
            <person name="Shirouzu T."/>
            <person name="Yoshinaga Y."/>
            <person name="Martin F.M."/>
            <person name="Grigoriev I.V."/>
            <person name="Hibbett D.S."/>
        </authorList>
    </citation>
    <scope>NUCLEOTIDE SEQUENCE [LARGE SCALE GENOMIC DNA]</scope>
    <source>
        <strain evidence="2 3">HHB12029</strain>
    </source>
</reference>
<evidence type="ECO:0008006" key="4">
    <source>
        <dbReference type="Google" id="ProtNLM"/>
    </source>
</evidence>
<evidence type="ECO:0000313" key="3">
    <source>
        <dbReference type="Proteomes" id="UP000077266"/>
    </source>
</evidence>
<name>A0A165C1M3_EXIGL</name>
<organism evidence="2 3">
    <name type="scientific">Exidia glandulosa HHB12029</name>
    <dbReference type="NCBI Taxonomy" id="1314781"/>
    <lineage>
        <taxon>Eukaryota</taxon>
        <taxon>Fungi</taxon>
        <taxon>Dikarya</taxon>
        <taxon>Basidiomycota</taxon>
        <taxon>Agaricomycotina</taxon>
        <taxon>Agaricomycetes</taxon>
        <taxon>Auriculariales</taxon>
        <taxon>Exidiaceae</taxon>
        <taxon>Exidia</taxon>
    </lineage>
</organism>
<feature type="chain" id="PRO_5007855829" description="Secreted protein" evidence="1">
    <location>
        <begin position="26"/>
        <end position="191"/>
    </location>
</feature>
<feature type="signal peptide" evidence="1">
    <location>
        <begin position="1"/>
        <end position="25"/>
    </location>
</feature>
<keyword evidence="3" id="KW-1185">Reference proteome</keyword>